<dbReference type="PATRIC" id="fig|1618207.4.peg.1552"/>
<dbReference type="Proteomes" id="UP000061839">
    <property type="component" value="Chromosome"/>
</dbReference>
<name>A0A0D4BYM0_9MICC</name>
<accession>A0A0D4BYM0</accession>
<sequence>MDWIIALPVILIAALVMLIPGALLAWAFGLRKISLLAVSPALSVSLIAVASIAASFLKIPWTILPVLALTVLAALCAWLVRKFTRKRWPSPEAAPFDARTKVGFLALALSFVVISAQFILAVIHPENISQSFDNIFHLNAVRGILDSGSASPFTVGDITGIPFYPDGWHATVSLVVQLSGASIPVAVNATNLIISALVWPLGCLFLCRQVLGQSRLVAIAVGIVSTGFGAFPLMMVDYGVLYPNLLSIAILPSILALVIQVLGLSKVADLSIPLRLIALALTIPGLALAHPSTLMALLAFSVPPVGYAFFLCWKRWLADWSRYRVLAVLSSVGVLLCLVICYFLWRAVRPESQLATWPPVHSIPGALLGLLSNSERLRAPAILVSVLIVLGVIQLLRRRKNWWVLGMLAVSWFLFIAVSAFPRGNLRNFIAGIWYNDSYRLAALVPVIAIIPAALGASWFLRSLGTYLKEWRAELQSDGRPVSSPRLWSATVPAAIAIILIVLQVGSVSSSISIARSHYAYSPTSSVVNSDELAVINKVDSLVPKGSVIAANPWNGGALVYALADRKAIQLHLLTSNFTDEDKLIYKSLRDAAKNPAVCAAVHDLNIGYVLDFGQTMITPDGTPSPGISNLEDSGVATLLFKQGQAKLFKFTGCGLG</sequence>
<feature type="transmembrane region" description="Helical" evidence="1">
    <location>
        <begin position="63"/>
        <end position="81"/>
    </location>
</feature>
<dbReference type="EMBL" id="CP011005">
    <property type="protein sequence ID" value="AJT41424.1"/>
    <property type="molecule type" value="Genomic_DNA"/>
</dbReference>
<evidence type="ECO:0000313" key="2">
    <source>
        <dbReference type="EMBL" id="AJT41424.1"/>
    </source>
</evidence>
<gene>
    <name evidence="2" type="ORF">UM93_07665</name>
</gene>
<feature type="transmembrane region" description="Helical" evidence="1">
    <location>
        <begin position="185"/>
        <end position="207"/>
    </location>
</feature>
<keyword evidence="1" id="KW-1133">Transmembrane helix</keyword>
<evidence type="ECO:0000256" key="1">
    <source>
        <dbReference type="SAM" id="Phobius"/>
    </source>
</evidence>
<feature type="transmembrane region" description="Helical" evidence="1">
    <location>
        <begin position="295"/>
        <end position="313"/>
    </location>
</feature>
<dbReference type="HOGENOM" id="CLU_017691_2_0_11"/>
<dbReference type="KEGG" id="ari:UM93_07665"/>
<feature type="transmembrane region" description="Helical" evidence="1">
    <location>
        <begin position="6"/>
        <end position="28"/>
    </location>
</feature>
<feature type="transmembrane region" description="Helical" evidence="1">
    <location>
        <begin position="216"/>
        <end position="235"/>
    </location>
</feature>
<feature type="transmembrane region" description="Helical" evidence="1">
    <location>
        <begin position="325"/>
        <end position="345"/>
    </location>
</feature>
<evidence type="ECO:0000313" key="3">
    <source>
        <dbReference type="Proteomes" id="UP000061839"/>
    </source>
</evidence>
<dbReference type="STRING" id="1618207.UM93_07665"/>
<keyword evidence="1" id="KW-0472">Membrane</keyword>
<feature type="transmembrane region" description="Helical" evidence="1">
    <location>
        <begin position="441"/>
        <end position="461"/>
    </location>
</feature>
<feature type="transmembrane region" description="Helical" evidence="1">
    <location>
        <begin position="241"/>
        <end position="265"/>
    </location>
</feature>
<proteinExistence type="predicted"/>
<dbReference type="RefSeq" id="WP_045074781.1">
    <property type="nucleotide sequence ID" value="NZ_CP011005.1"/>
</dbReference>
<reference evidence="2 3" key="1">
    <citation type="journal article" date="2015" name="Genome Announc.">
        <title>Complete Genome Sequencing of Protease-Producing Novel Arthrobacter sp. Strain IHBB 11108 Using PacBio Single-Molecule Real-Time Sequencing Technology.</title>
        <authorList>
            <person name="Kiran S."/>
            <person name="Swarnkar M.K."/>
            <person name="Pal M."/>
            <person name="Thakur R."/>
            <person name="Tewari R."/>
            <person name="Singh A.K."/>
            <person name="Gulati A."/>
        </authorList>
    </citation>
    <scope>NUCLEOTIDE SEQUENCE [LARGE SCALE GENOMIC DNA]</scope>
    <source>
        <strain evidence="2 3">IHBB 11108</strain>
    </source>
</reference>
<feature type="transmembrane region" description="Helical" evidence="1">
    <location>
        <begin position="272"/>
        <end position="289"/>
    </location>
</feature>
<dbReference type="InterPro" id="IPR046671">
    <property type="entry name" value="DUF6541"/>
</dbReference>
<protein>
    <submittedName>
        <fullName evidence="2">Uncharacterized protein</fullName>
    </submittedName>
</protein>
<dbReference type="OrthoDB" id="3169698at2"/>
<keyword evidence="1" id="KW-0812">Transmembrane</keyword>
<dbReference type="AlphaFoldDB" id="A0A0D4BYM0"/>
<feature type="transmembrane region" description="Helical" evidence="1">
    <location>
        <begin position="102"/>
        <end position="123"/>
    </location>
</feature>
<feature type="transmembrane region" description="Helical" evidence="1">
    <location>
        <begin position="35"/>
        <end position="57"/>
    </location>
</feature>
<keyword evidence="3" id="KW-1185">Reference proteome</keyword>
<feature type="transmembrane region" description="Helical" evidence="1">
    <location>
        <begin position="487"/>
        <end position="506"/>
    </location>
</feature>
<feature type="transmembrane region" description="Helical" evidence="1">
    <location>
        <begin position="403"/>
        <end position="421"/>
    </location>
</feature>
<feature type="transmembrane region" description="Helical" evidence="1">
    <location>
        <begin position="377"/>
        <end position="396"/>
    </location>
</feature>
<organism evidence="2 3">
    <name type="scientific">Psychromicrobium lacuslunae</name>
    <dbReference type="NCBI Taxonomy" id="1618207"/>
    <lineage>
        <taxon>Bacteria</taxon>
        <taxon>Bacillati</taxon>
        <taxon>Actinomycetota</taxon>
        <taxon>Actinomycetes</taxon>
        <taxon>Micrococcales</taxon>
        <taxon>Micrococcaceae</taxon>
        <taxon>Psychromicrobium</taxon>
    </lineage>
</organism>
<dbReference type="Pfam" id="PF20176">
    <property type="entry name" value="DUF6541"/>
    <property type="match status" value="1"/>
</dbReference>